<proteinExistence type="predicted"/>
<dbReference type="InterPro" id="IPR007751">
    <property type="entry name" value="DUF676_lipase-like"/>
</dbReference>
<dbReference type="InterPro" id="IPR029058">
    <property type="entry name" value="AB_hydrolase_fold"/>
</dbReference>
<feature type="domain" description="DUF676" evidence="1">
    <location>
        <begin position="106"/>
        <end position="325"/>
    </location>
</feature>
<reference evidence="2 3" key="1">
    <citation type="submission" date="2018-06" db="EMBL/GenBank/DDBJ databases">
        <title>The Genome of Cuscuta australis (Dodder) Provides Insight into the Evolution of Plant Parasitism.</title>
        <authorList>
            <person name="Liu H."/>
        </authorList>
    </citation>
    <scope>NUCLEOTIDE SEQUENCE [LARGE SCALE GENOMIC DNA]</scope>
    <source>
        <strain evidence="3">cv. Yunnan</strain>
        <tissue evidence="2">Vines</tissue>
    </source>
</reference>
<accession>A0A328E246</accession>
<dbReference type="PANTHER" id="PTHR12482">
    <property type="entry name" value="LIPASE ROG1-RELATED-RELATED"/>
    <property type="match status" value="1"/>
</dbReference>
<dbReference type="PANTHER" id="PTHR12482:SF4">
    <property type="entry name" value="ALPHA_BETA-HYDROLASES SUPERFAMILY PROTEIN"/>
    <property type="match status" value="1"/>
</dbReference>
<dbReference type="Proteomes" id="UP000249390">
    <property type="component" value="Unassembled WGS sequence"/>
</dbReference>
<dbReference type="FunFam" id="3.40.50.1820:FF:000180">
    <property type="entry name" value="Putative lipase ROG1"/>
    <property type="match status" value="1"/>
</dbReference>
<comment type="caution">
    <text evidence="2">The sequence shown here is derived from an EMBL/GenBank/DDBJ whole genome shotgun (WGS) entry which is preliminary data.</text>
</comment>
<dbReference type="InterPro" id="IPR044294">
    <property type="entry name" value="Lipase-like"/>
</dbReference>
<dbReference type="SUPFAM" id="SSF53474">
    <property type="entry name" value="alpha/beta-Hydrolases"/>
    <property type="match status" value="1"/>
</dbReference>
<dbReference type="Pfam" id="PF05057">
    <property type="entry name" value="DUF676"/>
    <property type="match status" value="1"/>
</dbReference>
<protein>
    <recommendedName>
        <fullName evidence="1">DUF676 domain-containing protein</fullName>
    </recommendedName>
</protein>
<evidence type="ECO:0000313" key="3">
    <source>
        <dbReference type="Proteomes" id="UP000249390"/>
    </source>
</evidence>
<dbReference type="Gene3D" id="3.40.50.1820">
    <property type="entry name" value="alpha/beta hydrolase"/>
    <property type="match status" value="1"/>
</dbReference>
<evidence type="ECO:0000259" key="1">
    <source>
        <dbReference type="Pfam" id="PF05057"/>
    </source>
</evidence>
<dbReference type="EMBL" id="NQVE01000055">
    <property type="protein sequence ID" value="RAL50838.1"/>
    <property type="molecule type" value="Genomic_DNA"/>
</dbReference>
<evidence type="ECO:0000313" key="2">
    <source>
        <dbReference type="EMBL" id="RAL50838.1"/>
    </source>
</evidence>
<keyword evidence="3" id="KW-1185">Reference proteome</keyword>
<name>A0A328E246_9ASTE</name>
<gene>
    <name evidence="2" type="ORF">DM860_015985</name>
</gene>
<sequence>MISFANQTFNPALSNPKPLSASGFSSRVLSFTSQFGSQPLKTLKGGRDCGYRLFWADLSRGEMELVRRFSRGCFFDLSKTRSEVELVSVEGGEDVFHSSSADSKVQPEHLVIMVNGLIGSAADWRYAAKQFVRRLPERVVVHCSECNYSRLTFDGVDRMGDRLAEEVVDVVKRWPGMHKISFVSHSLGGLVARYAVGRLFVYPSAAETTNVDGRDKFDDGSIAGLEPMNFITVATPHLGSRGHKQLPLLCGLPLLEKGVSQTAHLLVGRSGKHLFLTDNDDGKPPLLLRMANDSNDLKFISALRAFKRRVVYANANYDHVVGWRTSSIRRQSELPKANFLVKDTRYPHIVHVAQETAEVKHKASSATVTETIDLEEEMIRGLTQVPWERIDVSFQKSSQRYVAHNTIQVKTYWLNSDGADVIRHLIDNFLL</sequence>
<dbReference type="AlphaFoldDB" id="A0A328E246"/>
<organism evidence="2 3">
    <name type="scientific">Cuscuta australis</name>
    <dbReference type="NCBI Taxonomy" id="267555"/>
    <lineage>
        <taxon>Eukaryota</taxon>
        <taxon>Viridiplantae</taxon>
        <taxon>Streptophyta</taxon>
        <taxon>Embryophyta</taxon>
        <taxon>Tracheophyta</taxon>
        <taxon>Spermatophyta</taxon>
        <taxon>Magnoliopsida</taxon>
        <taxon>eudicotyledons</taxon>
        <taxon>Gunneridae</taxon>
        <taxon>Pentapetalae</taxon>
        <taxon>asterids</taxon>
        <taxon>lamiids</taxon>
        <taxon>Solanales</taxon>
        <taxon>Convolvulaceae</taxon>
        <taxon>Cuscuteae</taxon>
        <taxon>Cuscuta</taxon>
        <taxon>Cuscuta subgen. Grammica</taxon>
        <taxon>Cuscuta sect. Cleistogrammica</taxon>
    </lineage>
</organism>